<name>A0A7D9JU38_PARCT</name>
<sequence length="68" mass="7723">MIELGRYTMLKVGHKSAPKDPKRHKKLRSSAKRMTTDGLNSLRYDVIKSVKTAEYQLYTNITVNIGAV</sequence>
<proteinExistence type="predicted"/>
<evidence type="ECO:0000313" key="3">
    <source>
        <dbReference type="Proteomes" id="UP001152795"/>
    </source>
</evidence>
<evidence type="ECO:0000256" key="1">
    <source>
        <dbReference type="SAM" id="MobiDB-lite"/>
    </source>
</evidence>
<protein>
    <submittedName>
        <fullName evidence="2">Uncharacterized protein</fullName>
    </submittedName>
</protein>
<comment type="caution">
    <text evidence="2">The sequence shown here is derived from an EMBL/GenBank/DDBJ whole genome shotgun (WGS) entry which is preliminary data.</text>
</comment>
<accession>A0A7D9JU38</accession>
<dbReference type="Proteomes" id="UP001152795">
    <property type="component" value="Unassembled WGS sequence"/>
</dbReference>
<gene>
    <name evidence="2" type="ORF">PACLA_8A056453</name>
</gene>
<dbReference type="AlphaFoldDB" id="A0A7D9JU38"/>
<dbReference type="Gene3D" id="3.90.550.10">
    <property type="entry name" value="Spore Coat Polysaccharide Biosynthesis Protein SpsA, Chain A"/>
    <property type="match status" value="1"/>
</dbReference>
<reference evidence="2" key="1">
    <citation type="submission" date="2020-04" db="EMBL/GenBank/DDBJ databases">
        <authorList>
            <person name="Alioto T."/>
            <person name="Alioto T."/>
            <person name="Gomez Garrido J."/>
        </authorList>
    </citation>
    <scope>NUCLEOTIDE SEQUENCE</scope>
    <source>
        <strain evidence="2">A484AB</strain>
    </source>
</reference>
<feature type="region of interest" description="Disordered" evidence="1">
    <location>
        <begin position="13"/>
        <end position="33"/>
    </location>
</feature>
<dbReference type="InterPro" id="IPR029044">
    <property type="entry name" value="Nucleotide-diphossugar_trans"/>
</dbReference>
<dbReference type="EMBL" id="CACRXK020022006">
    <property type="protein sequence ID" value="CAB4036407.1"/>
    <property type="molecule type" value="Genomic_DNA"/>
</dbReference>
<keyword evidence="3" id="KW-1185">Reference proteome</keyword>
<organism evidence="2 3">
    <name type="scientific">Paramuricea clavata</name>
    <name type="common">Red gorgonian</name>
    <name type="synonym">Violescent sea-whip</name>
    <dbReference type="NCBI Taxonomy" id="317549"/>
    <lineage>
        <taxon>Eukaryota</taxon>
        <taxon>Metazoa</taxon>
        <taxon>Cnidaria</taxon>
        <taxon>Anthozoa</taxon>
        <taxon>Octocorallia</taxon>
        <taxon>Malacalcyonacea</taxon>
        <taxon>Plexauridae</taxon>
        <taxon>Paramuricea</taxon>
    </lineage>
</organism>
<feature type="compositionally biased region" description="Basic residues" evidence="1">
    <location>
        <begin position="13"/>
        <end position="31"/>
    </location>
</feature>
<evidence type="ECO:0000313" key="2">
    <source>
        <dbReference type="EMBL" id="CAB4036407.1"/>
    </source>
</evidence>
<dbReference type="OrthoDB" id="10016069at2759"/>